<sequence length="319" mass="34981">MSANPRAVDWHGEADAEAPAAVTRRALHEDAESTLFVSGAIDRLSSRDFQGWSEMFAARTQERPHASEHATGPLIWISMPLAPAHLTRRIGARLEIADQDAFAINIAPVETRFQAEIGVPHEAFHLFLRPSLLTEVGSELSGKDSAGMALRPVFGESDAGLSALLRTIERTMAEPAEPSRLKIDYLARALSADLLAKYADGSITLRSDHLARGGLSLRQLSRVRDYVEAHLAEDIHVNDLAAIAGAGRTAFTTRFRASTGVTPYQYVMAARVERAKLLLTTARMPLADIAILCGFADQAHFATAFKRRTGRRPLDYRMR</sequence>
<dbReference type="PROSITE" id="PS01124">
    <property type="entry name" value="HTH_ARAC_FAMILY_2"/>
    <property type="match status" value="1"/>
</dbReference>
<evidence type="ECO:0000256" key="1">
    <source>
        <dbReference type="ARBA" id="ARBA00023015"/>
    </source>
</evidence>
<gene>
    <name evidence="5" type="ORF">KOF26_08470</name>
</gene>
<keyword evidence="1" id="KW-0805">Transcription regulation</keyword>
<name>A0ABS6BHW4_9SPHN</name>
<comment type="caution">
    <text evidence="5">The sequence shown here is derived from an EMBL/GenBank/DDBJ whole genome shotgun (WGS) entry which is preliminary data.</text>
</comment>
<evidence type="ECO:0000313" key="6">
    <source>
        <dbReference type="Proteomes" id="UP000776276"/>
    </source>
</evidence>
<accession>A0ABS6BHW4</accession>
<proteinExistence type="predicted"/>
<evidence type="ECO:0000313" key="5">
    <source>
        <dbReference type="EMBL" id="MBU3077896.1"/>
    </source>
</evidence>
<keyword evidence="3" id="KW-0804">Transcription</keyword>
<dbReference type="InterPro" id="IPR018060">
    <property type="entry name" value="HTH_AraC"/>
</dbReference>
<organism evidence="5 6">
    <name type="scientific">Sphingomonas quercus</name>
    <dbReference type="NCBI Taxonomy" id="2842451"/>
    <lineage>
        <taxon>Bacteria</taxon>
        <taxon>Pseudomonadati</taxon>
        <taxon>Pseudomonadota</taxon>
        <taxon>Alphaproteobacteria</taxon>
        <taxon>Sphingomonadales</taxon>
        <taxon>Sphingomonadaceae</taxon>
        <taxon>Sphingomonas</taxon>
    </lineage>
</organism>
<evidence type="ECO:0000259" key="4">
    <source>
        <dbReference type="PROSITE" id="PS01124"/>
    </source>
</evidence>
<feature type="domain" description="HTH araC/xylS-type" evidence="4">
    <location>
        <begin position="221"/>
        <end position="319"/>
    </location>
</feature>
<dbReference type="RefSeq" id="WP_216323213.1">
    <property type="nucleotide sequence ID" value="NZ_JAHKRT010000004.1"/>
</dbReference>
<dbReference type="InterPro" id="IPR050204">
    <property type="entry name" value="AraC_XylS_family_regulators"/>
</dbReference>
<reference evidence="5 6" key="1">
    <citation type="submission" date="2021-06" db="EMBL/GenBank/DDBJ databases">
        <title>Sphingomonas sp. XMGL2, whole genome shotgun sequencing project.</title>
        <authorList>
            <person name="Zhao G."/>
            <person name="Shen L."/>
        </authorList>
    </citation>
    <scope>NUCLEOTIDE SEQUENCE [LARGE SCALE GENOMIC DNA]</scope>
    <source>
        <strain evidence="5 6">XMGL2</strain>
    </source>
</reference>
<evidence type="ECO:0000256" key="3">
    <source>
        <dbReference type="ARBA" id="ARBA00023163"/>
    </source>
</evidence>
<dbReference type="PANTHER" id="PTHR46796:SF6">
    <property type="entry name" value="ARAC SUBFAMILY"/>
    <property type="match status" value="1"/>
</dbReference>
<dbReference type="PANTHER" id="PTHR46796">
    <property type="entry name" value="HTH-TYPE TRANSCRIPTIONAL ACTIVATOR RHAS-RELATED"/>
    <property type="match status" value="1"/>
</dbReference>
<dbReference type="Pfam" id="PF12833">
    <property type="entry name" value="HTH_18"/>
    <property type="match status" value="1"/>
</dbReference>
<protein>
    <submittedName>
        <fullName evidence="5">AraC family transcriptional regulator</fullName>
    </submittedName>
</protein>
<evidence type="ECO:0000256" key="2">
    <source>
        <dbReference type="ARBA" id="ARBA00023125"/>
    </source>
</evidence>
<dbReference type="SMART" id="SM00342">
    <property type="entry name" value="HTH_ARAC"/>
    <property type="match status" value="1"/>
</dbReference>
<dbReference type="Proteomes" id="UP000776276">
    <property type="component" value="Unassembled WGS sequence"/>
</dbReference>
<keyword evidence="2" id="KW-0238">DNA-binding</keyword>
<keyword evidence="6" id="KW-1185">Reference proteome</keyword>
<dbReference type="EMBL" id="JAHKRT010000004">
    <property type="protein sequence ID" value="MBU3077896.1"/>
    <property type="molecule type" value="Genomic_DNA"/>
</dbReference>